<dbReference type="EMBL" id="CAMAPE010000032">
    <property type="protein sequence ID" value="CAH9094868.1"/>
    <property type="molecule type" value="Genomic_DNA"/>
</dbReference>
<evidence type="ECO:0000313" key="2">
    <source>
        <dbReference type="EMBL" id="CAH9094868.1"/>
    </source>
</evidence>
<dbReference type="PANTHER" id="PTHR13078:SF56">
    <property type="entry name" value="PEROXISOMAL MULTIFUNCTIONAL ENZYME TYPE 2"/>
    <property type="match status" value="1"/>
</dbReference>
<organism evidence="2 3">
    <name type="scientific">Cuscuta europaea</name>
    <name type="common">European dodder</name>
    <dbReference type="NCBI Taxonomy" id="41803"/>
    <lineage>
        <taxon>Eukaryota</taxon>
        <taxon>Viridiplantae</taxon>
        <taxon>Streptophyta</taxon>
        <taxon>Embryophyta</taxon>
        <taxon>Tracheophyta</taxon>
        <taxon>Spermatophyta</taxon>
        <taxon>Magnoliopsida</taxon>
        <taxon>eudicotyledons</taxon>
        <taxon>Gunneridae</taxon>
        <taxon>Pentapetalae</taxon>
        <taxon>asterids</taxon>
        <taxon>lamiids</taxon>
        <taxon>Solanales</taxon>
        <taxon>Convolvulaceae</taxon>
        <taxon>Cuscuteae</taxon>
        <taxon>Cuscuta</taxon>
        <taxon>Cuscuta subgen. Cuscuta</taxon>
    </lineage>
</organism>
<protein>
    <recommendedName>
        <fullName evidence="1">Peroxisomal multifunctional enzyme type 2-like N-terminal domain-containing protein</fullName>
    </recommendedName>
</protein>
<gene>
    <name evidence="2" type="ORF">CEURO_LOCUS12921</name>
</gene>
<accession>A0A9P1EBX1</accession>
<keyword evidence="3" id="KW-1185">Reference proteome</keyword>
<proteinExistence type="predicted"/>
<evidence type="ECO:0000259" key="1">
    <source>
        <dbReference type="Pfam" id="PF22622"/>
    </source>
</evidence>
<dbReference type="InterPro" id="IPR029069">
    <property type="entry name" value="HotDog_dom_sf"/>
</dbReference>
<dbReference type="GO" id="GO:0005777">
    <property type="term" value="C:peroxisome"/>
    <property type="evidence" value="ECO:0007669"/>
    <property type="project" value="TreeGrafter"/>
</dbReference>
<dbReference type="GO" id="GO:0044594">
    <property type="term" value="F:17-beta-hydroxysteroid dehydrogenase (NAD+) activity"/>
    <property type="evidence" value="ECO:0007669"/>
    <property type="project" value="TreeGrafter"/>
</dbReference>
<evidence type="ECO:0000313" key="3">
    <source>
        <dbReference type="Proteomes" id="UP001152484"/>
    </source>
</evidence>
<dbReference type="InterPro" id="IPR054357">
    <property type="entry name" value="MFE-2_N"/>
</dbReference>
<dbReference type="Gene3D" id="3.10.129.10">
    <property type="entry name" value="Hotdog Thioesterase"/>
    <property type="match status" value="1"/>
</dbReference>
<reference evidence="2" key="1">
    <citation type="submission" date="2022-07" db="EMBL/GenBank/DDBJ databases">
        <authorList>
            <person name="Macas J."/>
            <person name="Novak P."/>
            <person name="Neumann P."/>
        </authorList>
    </citation>
    <scope>NUCLEOTIDE SEQUENCE</scope>
</reference>
<feature type="domain" description="Peroxisomal multifunctional enzyme type 2-like N-terminal" evidence="1">
    <location>
        <begin position="24"/>
        <end position="151"/>
    </location>
</feature>
<dbReference type="Proteomes" id="UP001152484">
    <property type="component" value="Unassembled WGS sequence"/>
</dbReference>
<dbReference type="PANTHER" id="PTHR13078">
    <property type="entry name" value="PEROXISOMAL MULTIFUNCTIONAL ENZYME TYPE 2-RELATED"/>
    <property type="match status" value="1"/>
</dbReference>
<dbReference type="GO" id="GO:0004300">
    <property type="term" value="F:enoyl-CoA hydratase activity"/>
    <property type="evidence" value="ECO:0007669"/>
    <property type="project" value="TreeGrafter"/>
</dbReference>
<dbReference type="GO" id="GO:0003857">
    <property type="term" value="F:(3S)-3-hydroxyacyl-CoA dehydrogenase (NAD+) activity"/>
    <property type="evidence" value="ECO:0007669"/>
    <property type="project" value="TreeGrafter"/>
</dbReference>
<sequence>MATTGNSEFDPQLIVSHKFPEATYTYTQRDAALYALGVGACAMDAVDDKELKFVYHRDGQQYIQVLPTFAALFSIGYSETIAEIPGLRYNPHLLLHGQQYIEIYKPLPSSGSVINRACIAGLHDKGKAAVLEVEIGSYEKESGDLLCMNRHCCTGSLVITIPCIQILWLQKLQGFLALYCMGYAHLGLLSGLSLSVSVEETQT</sequence>
<dbReference type="OrthoDB" id="60204at2759"/>
<comment type="caution">
    <text evidence="2">The sequence shown here is derived from an EMBL/GenBank/DDBJ whole genome shotgun (WGS) entry which is preliminary data.</text>
</comment>
<dbReference type="AlphaFoldDB" id="A0A9P1EBX1"/>
<dbReference type="Pfam" id="PF22622">
    <property type="entry name" value="MFE-2_hydrat-2_N"/>
    <property type="match status" value="1"/>
</dbReference>
<dbReference type="SUPFAM" id="SSF54637">
    <property type="entry name" value="Thioesterase/thiol ester dehydrase-isomerase"/>
    <property type="match status" value="1"/>
</dbReference>
<dbReference type="GO" id="GO:0006635">
    <property type="term" value="P:fatty acid beta-oxidation"/>
    <property type="evidence" value="ECO:0007669"/>
    <property type="project" value="TreeGrafter"/>
</dbReference>
<name>A0A9P1EBX1_CUSEU</name>